<dbReference type="InterPro" id="IPR000182">
    <property type="entry name" value="GNAT_dom"/>
</dbReference>
<dbReference type="Pfam" id="PF00583">
    <property type="entry name" value="Acetyltransf_1"/>
    <property type="match status" value="1"/>
</dbReference>
<organism evidence="2 3">
    <name type="scientific">Nonomuraea terrae</name>
    <dbReference type="NCBI Taxonomy" id="2530383"/>
    <lineage>
        <taxon>Bacteria</taxon>
        <taxon>Bacillati</taxon>
        <taxon>Actinomycetota</taxon>
        <taxon>Actinomycetes</taxon>
        <taxon>Streptosporangiales</taxon>
        <taxon>Streptosporangiaceae</taxon>
        <taxon>Nonomuraea</taxon>
    </lineage>
</organism>
<dbReference type="EMBL" id="SMKQ01000177">
    <property type="protein sequence ID" value="TDD38472.1"/>
    <property type="molecule type" value="Genomic_DNA"/>
</dbReference>
<name>A0A4R4Y676_9ACTN</name>
<evidence type="ECO:0000313" key="2">
    <source>
        <dbReference type="EMBL" id="TDD38472.1"/>
    </source>
</evidence>
<comment type="caution">
    <text evidence="2">The sequence shown here is derived from an EMBL/GenBank/DDBJ whole genome shotgun (WGS) entry which is preliminary data.</text>
</comment>
<dbReference type="AlphaFoldDB" id="A0A4R4Y676"/>
<gene>
    <name evidence="2" type="ORF">E1286_36295</name>
</gene>
<sequence length="272" mass="29014">MSVDPYVVESSEAAGLFEFGACAPAGAREILGVESARLGGGVVLSMRNDPANYWNKALGFGFSGPVTADLIGEVLDLYRSKGAPAAVLQLAPSVLPPDWDDIRAAHGLSRERPWVKLARDLSEVPPPLPEPAVERVGADTAAEWASLLLRGFGMPEGPLADVMTVFADHPRFRAYLIRVDGEPVTAAGMFVGGETAQLFGCATLEPHRGHGGQRAMLRARLADAAAAGCRTIFSDTGAELPGEHNTSLHNMKQAGFVPVYERDNWRWQADPA</sequence>
<keyword evidence="2" id="KW-0808">Transferase</keyword>
<dbReference type="PROSITE" id="PS51186">
    <property type="entry name" value="GNAT"/>
    <property type="match status" value="1"/>
</dbReference>
<dbReference type="Proteomes" id="UP000295302">
    <property type="component" value="Unassembled WGS sequence"/>
</dbReference>
<evidence type="ECO:0000259" key="1">
    <source>
        <dbReference type="PROSITE" id="PS51186"/>
    </source>
</evidence>
<keyword evidence="3" id="KW-1185">Reference proteome</keyword>
<dbReference type="OrthoDB" id="4712828at2"/>
<dbReference type="SUPFAM" id="SSF55729">
    <property type="entry name" value="Acyl-CoA N-acyltransferases (Nat)"/>
    <property type="match status" value="1"/>
</dbReference>
<reference evidence="2 3" key="1">
    <citation type="submission" date="2019-03" db="EMBL/GenBank/DDBJ databases">
        <title>Draft genome sequences of novel Actinobacteria.</title>
        <authorList>
            <person name="Sahin N."/>
            <person name="Ay H."/>
            <person name="Saygin H."/>
        </authorList>
    </citation>
    <scope>NUCLEOTIDE SEQUENCE [LARGE SCALE GENOMIC DNA]</scope>
    <source>
        <strain evidence="2 3">CH32</strain>
    </source>
</reference>
<evidence type="ECO:0000313" key="3">
    <source>
        <dbReference type="Proteomes" id="UP000295302"/>
    </source>
</evidence>
<dbReference type="GO" id="GO:0016747">
    <property type="term" value="F:acyltransferase activity, transferring groups other than amino-acyl groups"/>
    <property type="evidence" value="ECO:0007669"/>
    <property type="project" value="InterPro"/>
</dbReference>
<accession>A0A4R4Y676</accession>
<dbReference type="RefSeq" id="WP_132619951.1">
    <property type="nucleotide sequence ID" value="NZ_SMKQ01000177.1"/>
</dbReference>
<feature type="domain" description="N-acetyltransferase" evidence="1">
    <location>
        <begin position="131"/>
        <end position="272"/>
    </location>
</feature>
<dbReference type="InterPro" id="IPR016181">
    <property type="entry name" value="Acyl_CoA_acyltransferase"/>
</dbReference>
<protein>
    <submittedName>
        <fullName evidence="2">GNAT family N-acetyltransferase</fullName>
    </submittedName>
</protein>
<dbReference type="Gene3D" id="3.40.630.30">
    <property type="match status" value="1"/>
</dbReference>
<proteinExistence type="predicted"/>